<accession>A0ABU0BVP1</accession>
<reference evidence="6 7" key="1">
    <citation type="submission" date="2023-07" db="EMBL/GenBank/DDBJ databases">
        <title>Genomic Encyclopedia of Type Strains, Phase IV (KMG-IV): sequencing the most valuable type-strain genomes for metagenomic binning, comparative biology and taxonomic classification.</title>
        <authorList>
            <person name="Goeker M."/>
        </authorList>
    </citation>
    <scope>NUCLEOTIDE SEQUENCE [LARGE SCALE GENOMIC DNA]</scope>
    <source>
        <strain evidence="6 7">DSM 1112</strain>
    </source>
</reference>
<keyword evidence="7" id="KW-1185">Reference proteome</keyword>
<feature type="transmembrane region" description="Helical" evidence="5">
    <location>
        <begin position="110"/>
        <end position="133"/>
    </location>
</feature>
<dbReference type="InterPro" id="IPR001046">
    <property type="entry name" value="NRAMP_fam"/>
</dbReference>
<evidence type="ECO:0000256" key="4">
    <source>
        <dbReference type="ARBA" id="ARBA00023136"/>
    </source>
</evidence>
<evidence type="ECO:0000313" key="7">
    <source>
        <dbReference type="Proteomes" id="UP001230207"/>
    </source>
</evidence>
<evidence type="ECO:0000256" key="1">
    <source>
        <dbReference type="ARBA" id="ARBA00004141"/>
    </source>
</evidence>
<dbReference type="Pfam" id="PF01566">
    <property type="entry name" value="Nramp"/>
    <property type="match status" value="1"/>
</dbReference>
<evidence type="ECO:0000313" key="6">
    <source>
        <dbReference type="EMBL" id="MDQ0322323.1"/>
    </source>
</evidence>
<evidence type="ECO:0000256" key="3">
    <source>
        <dbReference type="ARBA" id="ARBA00022989"/>
    </source>
</evidence>
<keyword evidence="3 5" id="KW-1133">Transmembrane helix</keyword>
<proteinExistence type="predicted"/>
<organism evidence="6 7">
    <name type="scientific">Pararhizobium capsulatum DSM 1112</name>
    <dbReference type="NCBI Taxonomy" id="1121113"/>
    <lineage>
        <taxon>Bacteria</taxon>
        <taxon>Pseudomonadati</taxon>
        <taxon>Pseudomonadota</taxon>
        <taxon>Alphaproteobacteria</taxon>
        <taxon>Hyphomicrobiales</taxon>
        <taxon>Rhizobiaceae</taxon>
        <taxon>Rhizobium/Agrobacterium group</taxon>
        <taxon>Pararhizobium</taxon>
    </lineage>
</organism>
<sequence>MSGNSFTVVVAILGTTISPYLFFWQSNQEVEEIDRKDAAEPAKKAPQQAPKELKRIRLDTFASSHTTWARPGVRIDFWSAVINGFVAVPIMVAMMMVVSRHDRMKEFTAGWMTLVLGWSAAAVMAIAVITLVVP</sequence>
<comment type="subcellular location">
    <subcellularLocation>
        <location evidence="1">Membrane</location>
        <topology evidence="1">Multi-pass membrane protein</topology>
    </subcellularLocation>
</comment>
<feature type="transmembrane region" description="Helical" evidence="5">
    <location>
        <begin position="7"/>
        <end position="24"/>
    </location>
</feature>
<comment type="caution">
    <text evidence="6">The sequence shown here is derived from an EMBL/GenBank/DDBJ whole genome shotgun (WGS) entry which is preliminary data.</text>
</comment>
<protein>
    <submittedName>
        <fullName evidence="6">Mn2+/Fe2+ NRAMP family transporter</fullName>
    </submittedName>
</protein>
<feature type="transmembrane region" description="Helical" evidence="5">
    <location>
        <begin position="77"/>
        <end position="98"/>
    </location>
</feature>
<keyword evidence="4 5" id="KW-0472">Membrane</keyword>
<dbReference type="Proteomes" id="UP001230207">
    <property type="component" value="Unassembled WGS sequence"/>
</dbReference>
<name>A0ABU0BVP1_9HYPH</name>
<dbReference type="EMBL" id="JAUSVF010000002">
    <property type="protein sequence ID" value="MDQ0322323.1"/>
    <property type="molecule type" value="Genomic_DNA"/>
</dbReference>
<gene>
    <name evidence="6" type="ORF">QO002_004529</name>
</gene>
<evidence type="ECO:0000256" key="2">
    <source>
        <dbReference type="ARBA" id="ARBA00022692"/>
    </source>
</evidence>
<keyword evidence="2 5" id="KW-0812">Transmembrane</keyword>
<evidence type="ECO:0000256" key="5">
    <source>
        <dbReference type="SAM" id="Phobius"/>
    </source>
</evidence>